<dbReference type="SMART" id="SM00409">
    <property type="entry name" value="IG"/>
    <property type="match status" value="2"/>
</dbReference>
<proteinExistence type="predicted"/>
<keyword evidence="1" id="KW-0472">Membrane</keyword>
<evidence type="ECO:0000259" key="3">
    <source>
        <dbReference type="PROSITE" id="PS50835"/>
    </source>
</evidence>
<sequence>MRTAWAFLLLLAGAVGQTVKYQPPVCAVKQSTVTLPCTFTPVRKIIRVVWCQNHLICHGATPSVYDSDSKTNNPFDTRYKYLGDKTGNCTLQISNLQKRDEATFRFRMEADDAEGHQTGQRGVNVTVVDGSPMRITSSSEREVREGQNVTLLCTSICTFHQLQVTWFRGDHPLPESGPALMLSPLTAEDSGNYTCGLKANPGIRSVAYMLQVEAADGGTTLDYLTIVRLLLVTALTVLIVIVASIVIKRTCVCRKAEQQIDE</sequence>
<dbReference type="InterPro" id="IPR003599">
    <property type="entry name" value="Ig_sub"/>
</dbReference>
<dbReference type="Gene3D" id="2.60.40.10">
    <property type="entry name" value="Immunoglobulins"/>
    <property type="match status" value="2"/>
</dbReference>
<keyword evidence="1" id="KW-1133">Transmembrane helix</keyword>
<dbReference type="InterPro" id="IPR036179">
    <property type="entry name" value="Ig-like_dom_sf"/>
</dbReference>
<dbReference type="Proteomes" id="UP000261360">
    <property type="component" value="Unplaced"/>
</dbReference>
<keyword evidence="5" id="KW-1185">Reference proteome</keyword>
<evidence type="ECO:0000313" key="5">
    <source>
        <dbReference type="Proteomes" id="UP000261360"/>
    </source>
</evidence>
<feature type="domain" description="Ig-like" evidence="3">
    <location>
        <begin position="132"/>
        <end position="195"/>
    </location>
</feature>
<dbReference type="Pfam" id="PF07686">
    <property type="entry name" value="V-set"/>
    <property type="match status" value="1"/>
</dbReference>
<dbReference type="OrthoDB" id="8887244at2759"/>
<feature type="chain" id="PRO_5017327761" evidence="2">
    <location>
        <begin position="17"/>
        <end position="262"/>
    </location>
</feature>
<dbReference type="RefSeq" id="XP_023252324.1">
    <property type="nucleotide sequence ID" value="XM_023396556.1"/>
</dbReference>
<feature type="signal peptide" evidence="2">
    <location>
        <begin position="1"/>
        <end position="16"/>
    </location>
</feature>
<evidence type="ECO:0000313" key="4">
    <source>
        <dbReference type="Ensembl" id="ENSSLDP00000021261.1"/>
    </source>
</evidence>
<keyword evidence="2" id="KW-0732">Signal</keyword>
<reference evidence="4" key="1">
    <citation type="submission" date="2025-08" db="UniProtKB">
        <authorList>
            <consortium name="Ensembl"/>
        </authorList>
    </citation>
    <scope>IDENTIFICATION</scope>
</reference>
<evidence type="ECO:0000256" key="1">
    <source>
        <dbReference type="SAM" id="Phobius"/>
    </source>
</evidence>
<dbReference type="Pfam" id="PF13927">
    <property type="entry name" value="Ig_3"/>
    <property type="match status" value="1"/>
</dbReference>
<feature type="transmembrane region" description="Helical" evidence="1">
    <location>
        <begin position="226"/>
        <end position="247"/>
    </location>
</feature>
<dbReference type="InterPro" id="IPR013106">
    <property type="entry name" value="Ig_V-set"/>
</dbReference>
<keyword evidence="1" id="KW-0812">Transmembrane</keyword>
<dbReference type="InterPro" id="IPR007110">
    <property type="entry name" value="Ig-like_dom"/>
</dbReference>
<reference evidence="4" key="2">
    <citation type="submission" date="2025-09" db="UniProtKB">
        <authorList>
            <consortium name="Ensembl"/>
        </authorList>
    </citation>
    <scope>IDENTIFICATION</scope>
</reference>
<dbReference type="GeneID" id="111646955"/>
<protein>
    <submittedName>
        <fullName evidence="4">Leucine-rich repeats and immunoglobulin-like domains protein 1</fullName>
    </submittedName>
</protein>
<dbReference type="AlphaFoldDB" id="A0A3B4XZQ4"/>
<accession>A0A3B4XZQ4</accession>
<name>A0A3B4XZQ4_SERLL</name>
<dbReference type="GeneTree" id="ENSGT00960000186737"/>
<dbReference type="PANTHER" id="PTHR46013:SF4">
    <property type="entry name" value="B-CELL RECEPTOR CD22-RELATED"/>
    <property type="match status" value="1"/>
</dbReference>
<organism evidence="4 5">
    <name type="scientific">Seriola lalandi dorsalis</name>
    <dbReference type="NCBI Taxonomy" id="1841481"/>
    <lineage>
        <taxon>Eukaryota</taxon>
        <taxon>Metazoa</taxon>
        <taxon>Chordata</taxon>
        <taxon>Craniata</taxon>
        <taxon>Vertebrata</taxon>
        <taxon>Euteleostomi</taxon>
        <taxon>Actinopterygii</taxon>
        <taxon>Neopterygii</taxon>
        <taxon>Teleostei</taxon>
        <taxon>Neoteleostei</taxon>
        <taxon>Acanthomorphata</taxon>
        <taxon>Carangaria</taxon>
        <taxon>Carangiformes</taxon>
        <taxon>Carangidae</taxon>
        <taxon>Seriola</taxon>
    </lineage>
</organism>
<dbReference type="PANTHER" id="PTHR46013">
    <property type="entry name" value="VASCULAR CELL ADHESION MOLECULE 1"/>
    <property type="match status" value="1"/>
</dbReference>
<dbReference type="InterPro" id="IPR003598">
    <property type="entry name" value="Ig_sub2"/>
</dbReference>
<dbReference type="Ensembl" id="ENSSLDT00000021964.1">
    <property type="protein sequence ID" value="ENSSLDP00000021261.1"/>
    <property type="gene ID" value="ENSSLDG00000016620.1"/>
</dbReference>
<dbReference type="KEGG" id="slal:111646955"/>
<dbReference type="PROSITE" id="PS50835">
    <property type="entry name" value="IG_LIKE"/>
    <property type="match status" value="1"/>
</dbReference>
<evidence type="ECO:0000256" key="2">
    <source>
        <dbReference type="SAM" id="SignalP"/>
    </source>
</evidence>
<dbReference type="SMART" id="SM00408">
    <property type="entry name" value="IGc2"/>
    <property type="match status" value="1"/>
</dbReference>
<dbReference type="InterPro" id="IPR013783">
    <property type="entry name" value="Ig-like_fold"/>
</dbReference>
<dbReference type="SUPFAM" id="SSF48726">
    <property type="entry name" value="Immunoglobulin"/>
    <property type="match status" value="2"/>
</dbReference>